<comment type="subcellular location">
    <subcellularLocation>
        <location evidence="1">Cell inner membrane</location>
        <topology evidence="1">Multi-pass membrane protein</topology>
    </subcellularLocation>
    <subcellularLocation>
        <location evidence="8">Cell membrane</location>
        <topology evidence="8">Multi-pass membrane protein</topology>
    </subcellularLocation>
</comment>
<name>A0A1E3RVU6_9MYCO</name>
<dbReference type="PANTHER" id="PTHR43357">
    <property type="entry name" value="INNER MEMBRANE ABC TRANSPORTER PERMEASE PROTEIN YDCV"/>
    <property type="match status" value="1"/>
</dbReference>
<evidence type="ECO:0000313" key="11">
    <source>
        <dbReference type="Proteomes" id="UP000094243"/>
    </source>
</evidence>
<feature type="transmembrane region" description="Helical" evidence="8">
    <location>
        <begin position="470"/>
        <end position="486"/>
    </location>
</feature>
<evidence type="ECO:0000256" key="4">
    <source>
        <dbReference type="ARBA" id="ARBA00022519"/>
    </source>
</evidence>
<accession>A0A1E3RVU6</accession>
<organism evidence="10 11">
    <name type="scientific">Mycolicibacterium holsaticum</name>
    <dbReference type="NCBI Taxonomy" id="152142"/>
    <lineage>
        <taxon>Bacteria</taxon>
        <taxon>Bacillati</taxon>
        <taxon>Actinomycetota</taxon>
        <taxon>Actinomycetes</taxon>
        <taxon>Mycobacteriales</taxon>
        <taxon>Mycobacteriaceae</taxon>
        <taxon>Mycolicibacterium</taxon>
    </lineage>
</organism>
<dbReference type="SUPFAM" id="SSF161098">
    <property type="entry name" value="MetI-like"/>
    <property type="match status" value="2"/>
</dbReference>
<sequence length="611" mass="65575">MVVHDEPPVPAGASPSVRQGMRYRFRVAAGRPSTVLGVLGLVLFGYLIVVPIVTMVIQGVTVGPRDTLTVQRPAGSLTSYYLWRVFLSPVAGDLFWRPLLHTVIVSACSVALSLLLGGLLAWLLARTDVFARRWFSTALIVPYMLPTWAFALAWSTVFKNRTAGGQPGWLESIGFTPPDWLAYGGIPITIIFTLYFSPLVILLLGNALERFDPQLEDSARSLGAGYWTVVRTILIPLMRPAILSAATLILAKVLGEFGVTYILGLPTDFNVLATSLYRNISTRDSGAAAVIASAIIVIGLLSLWVDVHFLKEARRFVTIGGKGSTDRIQLLGRLRVPATALCGLAFVLSVIVPIGVLLLSTLMHRPADFSLDNFTLSYWFGHDLDTAGFTDGVLVSSAVWSAAWNTFWIVGVAAVCAGVLGQLVGYVVVRSPSRLLATTLRQLTFLPYLVPGIAFAVAYLSLFAVPRGPIPALYGTAAILVLIYMAEQMPFASRAGISSMMQLGSDLEDAAQAAGAGWWRRMAGIVLPIQKRSLATGMLLPFIAGVRSLSLVVILTVPGMDVLTTFALKLVEFGFTQAANGVVLIVSAIAFGGTYAIQKTMKADLGRGLGE</sequence>
<dbReference type="PANTHER" id="PTHR43357:SF4">
    <property type="entry name" value="INNER MEMBRANE ABC TRANSPORTER PERMEASE PROTEIN YDCV"/>
    <property type="match status" value="1"/>
</dbReference>
<dbReference type="EMBL" id="MIGZ01000051">
    <property type="protein sequence ID" value="ODQ94043.1"/>
    <property type="molecule type" value="Genomic_DNA"/>
</dbReference>
<feature type="transmembrane region" description="Helical" evidence="8">
    <location>
        <begin position="285"/>
        <end position="305"/>
    </location>
</feature>
<keyword evidence="2 8" id="KW-0813">Transport</keyword>
<feature type="domain" description="ABC transmembrane type-1" evidence="9">
    <location>
        <begin position="403"/>
        <end position="595"/>
    </location>
</feature>
<dbReference type="GO" id="GO:0005886">
    <property type="term" value="C:plasma membrane"/>
    <property type="evidence" value="ECO:0007669"/>
    <property type="project" value="UniProtKB-SubCell"/>
</dbReference>
<evidence type="ECO:0000256" key="8">
    <source>
        <dbReference type="RuleBase" id="RU363032"/>
    </source>
</evidence>
<keyword evidence="6 8" id="KW-1133">Transmembrane helix</keyword>
<dbReference type="GO" id="GO:0055085">
    <property type="term" value="P:transmembrane transport"/>
    <property type="evidence" value="ECO:0007669"/>
    <property type="project" value="InterPro"/>
</dbReference>
<dbReference type="PROSITE" id="PS50928">
    <property type="entry name" value="ABC_TM1"/>
    <property type="match status" value="2"/>
</dbReference>
<evidence type="ECO:0000256" key="6">
    <source>
        <dbReference type="ARBA" id="ARBA00022989"/>
    </source>
</evidence>
<evidence type="ECO:0000256" key="1">
    <source>
        <dbReference type="ARBA" id="ARBA00004429"/>
    </source>
</evidence>
<dbReference type="AlphaFoldDB" id="A0A1E3RVU6"/>
<proteinExistence type="inferred from homology"/>
<keyword evidence="5 8" id="KW-0812">Transmembrane</keyword>
<evidence type="ECO:0000256" key="3">
    <source>
        <dbReference type="ARBA" id="ARBA00022475"/>
    </source>
</evidence>
<dbReference type="InterPro" id="IPR000515">
    <property type="entry name" value="MetI-like"/>
</dbReference>
<comment type="caution">
    <text evidence="10">The sequence shown here is derived from an EMBL/GenBank/DDBJ whole genome shotgun (WGS) entry which is preliminary data.</text>
</comment>
<keyword evidence="11" id="KW-1185">Reference proteome</keyword>
<feature type="transmembrane region" description="Helical" evidence="8">
    <location>
        <begin position="241"/>
        <end position="265"/>
    </location>
</feature>
<feature type="transmembrane region" description="Helical" evidence="8">
    <location>
        <begin position="99"/>
        <end position="125"/>
    </location>
</feature>
<dbReference type="InterPro" id="IPR035906">
    <property type="entry name" value="MetI-like_sf"/>
</dbReference>
<evidence type="ECO:0000256" key="2">
    <source>
        <dbReference type="ARBA" id="ARBA00022448"/>
    </source>
</evidence>
<feature type="transmembrane region" description="Helical" evidence="8">
    <location>
        <begin position="336"/>
        <end position="359"/>
    </location>
</feature>
<dbReference type="Gene3D" id="1.10.3720.10">
    <property type="entry name" value="MetI-like"/>
    <property type="match status" value="2"/>
</dbReference>
<feature type="transmembrane region" description="Helical" evidence="8">
    <location>
        <begin position="539"/>
        <end position="558"/>
    </location>
</feature>
<protein>
    <submittedName>
        <fullName evidence="10">ABC transporter permease</fullName>
    </submittedName>
</protein>
<evidence type="ECO:0000259" key="9">
    <source>
        <dbReference type="PROSITE" id="PS50928"/>
    </source>
</evidence>
<feature type="transmembrane region" description="Helical" evidence="8">
    <location>
        <begin position="34"/>
        <end position="57"/>
    </location>
</feature>
<gene>
    <name evidence="10" type="ORF">BHQ17_10815</name>
</gene>
<keyword evidence="4" id="KW-0997">Cell inner membrane</keyword>
<comment type="similarity">
    <text evidence="8">Belongs to the binding-protein-dependent transport system permease family.</text>
</comment>
<feature type="transmembrane region" description="Helical" evidence="8">
    <location>
        <begin position="445"/>
        <end position="464"/>
    </location>
</feature>
<evidence type="ECO:0000256" key="7">
    <source>
        <dbReference type="ARBA" id="ARBA00023136"/>
    </source>
</evidence>
<feature type="transmembrane region" description="Helical" evidence="8">
    <location>
        <begin position="137"/>
        <end position="157"/>
    </location>
</feature>
<keyword evidence="3" id="KW-1003">Cell membrane</keyword>
<reference evidence="11" key="1">
    <citation type="submission" date="2016-09" db="EMBL/GenBank/DDBJ databases">
        <authorList>
            <person name="Greninger A.L."/>
            <person name="Jerome K.R."/>
            <person name="Mcnair B."/>
            <person name="Wallis C."/>
            <person name="Fang F."/>
        </authorList>
    </citation>
    <scope>NUCLEOTIDE SEQUENCE [LARGE SCALE GENOMIC DNA]</scope>
    <source>
        <strain evidence="11">M7</strain>
    </source>
</reference>
<dbReference type="Pfam" id="PF00528">
    <property type="entry name" value="BPD_transp_1"/>
    <property type="match status" value="1"/>
</dbReference>
<feature type="domain" description="ABC transmembrane type-1" evidence="9">
    <location>
        <begin position="99"/>
        <end position="309"/>
    </location>
</feature>
<keyword evidence="7 8" id="KW-0472">Membrane</keyword>
<feature type="transmembrane region" description="Helical" evidence="8">
    <location>
        <begin position="180"/>
        <end position="204"/>
    </location>
</feature>
<evidence type="ECO:0000313" key="10">
    <source>
        <dbReference type="EMBL" id="ODQ94043.1"/>
    </source>
</evidence>
<dbReference type="Proteomes" id="UP000094243">
    <property type="component" value="Unassembled WGS sequence"/>
</dbReference>
<dbReference type="CDD" id="cd06261">
    <property type="entry name" value="TM_PBP2"/>
    <property type="match status" value="2"/>
</dbReference>
<feature type="transmembrane region" description="Helical" evidence="8">
    <location>
        <begin position="578"/>
        <end position="597"/>
    </location>
</feature>
<evidence type="ECO:0000256" key="5">
    <source>
        <dbReference type="ARBA" id="ARBA00022692"/>
    </source>
</evidence>
<feature type="transmembrane region" description="Helical" evidence="8">
    <location>
        <begin position="407"/>
        <end position="429"/>
    </location>
</feature>